<organism evidence="2 3">
    <name type="scientific">Calocera cornea HHB12733</name>
    <dbReference type="NCBI Taxonomy" id="1353952"/>
    <lineage>
        <taxon>Eukaryota</taxon>
        <taxon>Fungi</taxon>
        <taxon>Dikarya</taxon>
        <taxon>Basidiomycota</taxon>
        <taxon>Agaricomycotina</taxon>
        <taxon>Dacrymycetes</taxon>
        <taxon>Dacrymycetales</taxon>
        <taxon>Dacrymycetaceae</taxon>
        <taxon>Calocera</taxon>
    </lineage>
</organism>
<dbReference type="Proteomes" id="UP000076842">
    <property type="component" value="Unassembled WGS sequence"/>
</dbReference>
<evidence type="ECO:0000313" key="2">
    <source>
        <dbReference type="EMBL" id="KZT59691.1"/>
    </source>
</evidence>
<dbReference type="AlphaFoldDB" id="A0A165HSM5"/>
<feature type="compositionally biased region" description="Polar residues" evidence="1">
    <location>
        <begin position="1106"/>
        <end position="1116"/>
    </location>
</feature>
<keyword evidence="3" id="KW-1185">Reference proteome</keyword>
<dbReference type="OrthoDB" id="3414053at2759"/>
<feature type="compositionally biased region" description="Acidic residues" evidence="1">
    <location>
        <begin position="1137"/>
        <end position="1146"/>
    </location>
</feature>
<dbReference type="EMBL" id="KV423938">
    <property type="protein sequence ID" value="KZT59691.1"/>
    <property type="molecule type" value="Genomic_DNA"/>
</dbReference>
<evidence type="ECO:0000313" key="3">
    <source>
        <dbReference type="Proteomes" id="UP000076842"/>
    </source>
</evidence>
<dbReference type="InParanoid" id="A0A165HSM5"/>
<name>A0A165HSM5_9BASI</name>
<proteinExistence type="predicted"/>
<protein>
    <submittedName>
        <fullName evidence="2">Uncharacterized protein</fullName>
    </submittedName>
</protein>
<reference evidence="2 3" key="1">
    <citation type="journal article" date="2016" name="Mol. Biol. Evol.">
        <title>Comparative Genomics of Early-Diverging Mushroom-Forming Fungi Provides Insights into the Origins of Lignocellulose Decay Capabilities.</title>
        <authorList>
            <person name="Nagy L.G."/>
            <person name="Riley R."/>
            <person name="Tritt A."/>
            <person name="Adam C."/>
            <person name="Daum C."/>
            <person name="Floudas D."/>
            <person name="Sun H."/>
            <person name="Yadav J.S."/>
            <person name="Pangilinan J."/>
            <person name="Larsson K.H."/>
            <person name="Matsuura K."/>
            <person name="Barry K."/>
            <person name="Labutti K."/>
            <person name="Kuo R."/>
            <person name="Ohm R.A."/>
            <person name="Bhattacharya S.S."/>
            <person name="Shirouzu T."/>
            <person name="Yoshinaga Y."/>
            <person name="Martin F.M."/>
            <person name="Grigoriev I.V."/>
            <person name="Hibbett D.S."/>
        </authorList>
    </citation>
    <scope>NUCLEOTIDE SEQUENCE [LARGE SCALE GENOMIC DNA]</scope>
    <source>
        <strain evidence="2 3">HHB12733</strain>
    </source>
</reference>
<feature type="region of interest" description="Disordered" evidence="1">
    <location>
        <begin position="1103"/>
        <end position="1146"/>
    </location>
</feature>
<accession>A0A165HSM5</accession>
<evidence type="ECO:0000256" key="1">
    <source>
        <dbReference type="SAM" id="MobiDB-lite"/>
    </source>
</evidence>
<sequence length="1146" mass="127403">MPMSQPLNRYRELEAHEAIAYLCAVLAKLERWTGQVDVPYHGDGPPGAGLLMEPAAVQLLSTYARLIKEYPGNSRQCTITTGAALLPRASPVIVAVEVGYSHTFPAWEHILRFWNGPMQGYLPPGMPEVTWRLSTRYSTFQNVKAFEELITHNIDGFQATSAEELFGSIADYLYSAAASTAPAPLPDACMEHIGRLVLRQYVDALQRENEAFRSITRNSVIDVLSSWRRETDLGAMKTERVLVHLATTPRLFISHQAKRAKDGCHPEEMKCWQNMIANHNGEHVAVFGPDTYEQWAQMLAYILEKIHNCTARVEREAFEQLFPHIEVLWNIAYPVKRSTEGEVKSFDIFERLLSDESIGLGDHLRRNCVHSATGAGKSIVSQMLHHLRQIGFYGSAGRTIVSAYRALPTTMTAEPIAAITIQGKVHKQLGVRPTDDLFRDFVDWLESELHITSIPPTVLEQGLRPSDDSFYPLDIHGDSVLRAVRELRTSTGLCNGPCCHYDGRCTLYREIFNDSAALSGLRRPNPNLGGTQEACAASAMALGLESVESYGSAAEISSADLHTSIFYERSNAEHFLLCFGYEMELVSLPSGAGRPTGNVIIIARNPSCVEADSTPSTKVAIEWKVEEISVNSGGSKELIERLKTNPNKCCARNFQQYASNLFGLLVYEDELGAMRMGEVNEVNEATADIEHPREPEYPYVLEYALRNCLGKMKQRLDSCNRPFQKNVTLWQLLKEWHQTKSVLSVTTETQSGTVRLTETLAVFIHWLRERDVHLDDTAVDWDGIGQGSRGTPTGSTAVFGPMNAHVWAALLSYLLMNITLNIDLMMKHDIAPDEEHRMDDSTFLKVSTNLSAQIEVLSSFFHRREAEKGIMSPSNVLGRLLGDGKVGLIVFLESKTHAGFQESGTNTADDPNRTTTTIEGDTSALEEEQSMLIDADGEDENLGQLGTMVATTLNNLCGFLFAAREVKKYYDPSSDIEGLNPSYFLISGEKTPKFFLTKEEVEKVKAWAASLPIDKRAWHGLKKLHMFLSKAPTGVTCTYHCESILMATGPDIAVCAKKALLAHPHVFTTDGTHGLGFKTRFFGLTDEVMRLYSDLVLETIKKKDSGTQTQQSSPNRSLHGGGTPPKASMNAKRVFDVDEESEEEIF</sequence>
<gene>
    <name evidence="2" type="ORF">CALCODRAFT_507398</name>
</gene>